<sequence length="73" mass="8342">MGTPKSIQNHTVPQVPACQKFHVICHLIDYRSKQKYRLQAALNSPFHYFTSFHGLGGQVLSRGHLIVVSPRLW</sequence>
<proteinExistence type="predicted"/>
<dbReference type="AlphaFoldDB" id="A0A8J4TD22"/>
<keyword evidence="2" id="KW-1185">Reference proteome</keyword>
<name>A0A8J4TD22_9TREM</name>
<gene>
    <name evidence="1" type="ORF">PHET_04177</name>
</gene>
<evidence type="ECO:0000313" key="1">
    <source>
        <dbReference type="EMBL" id="KAF5402649.1"/>
    </source>
</evidence>
<accession>A0A8J4TD22</accession>
<comment type="caution">
    <text evidence="1">The sequence shown here is derived from an EMBL/GenBank/DDBJ whole genome shotgun (WGS) entry which is preliminary data.</text>
</comment>
<dbReference type="EMBL" id="LUCH01001682">
    <property type="protein sequence ID" value="KAF5402649.1"/>
    <property type="molecule type" value="Genomic_DNA"/>
</dbReference>
<protein>
    <submittedName>
        <fullName evidence="1">Uncharacterized protein</fullName>
    </submittedName>
</protein>
<dbReference type="Proteomes" id="UP000748531">
    <property type="component" value="Unassembled WGS sequence"/>
</dbReference>
<evidence type="ECO:0000313" key="2">
    <source>
        <dbReference type="Proteomes" id="UP000748531"/>
    </source>
</evidence>
<reference evidence="1" key="1">
    <citation type="submission" date="2019-05" db="EMBL/GenBank/DDBJ databases">
        <title>Annotation for the trematode Paragonimus heterotremus.</title>
        <authorList>
            <person name="Choi Y.-J."/>
        </authorList>
    </citation>
    <scope>NUCLEOTIDE SEQUENCE</scope>
    <source>
        <strain evidence="1">LC</strain>
    </source>
</reference>
<organism evidence="1 2">
    <name type="scientific">Paragonimus heterotremus</name>
    <dbReference type="NCBI Taxonomy" id="100268"/>
    <lineage>
        <taxon>Eukaryota</taxon>
        <taxon>Metazoa</taxon>
        <taxon>Spiralia</taxon>
        <taxon>Lophotrochozoa</taxon>
        <taxon>Platyhelminthes</taxon>
        <taxon>Trematoda</taxon>
        <taxon>Digenea</taxon>
        <taxon>Plagiorchiida</taxon>
        <taxon>Troglotremata</taxon>
        <taxon>Troglotrematidae</taxon>
        <taxon>Paragonimus</taxon>
    </lineage>
</organism>